<evidence type="ECO:0000313" key="2">
    <source>
        <dbReference type="EMBL" id="KJH80929.1"/>
    </source>
</evidence>
<dbReference type="RefSeq" id="WP_045162813.1">
    <property type="nucleotide sequence ID" value="NZ_JYHV01000025.1"/>
</dbReference>
<protein>
    <submittedName>
        <fullName evidence="2">Uncharacterized protein</fullName>
    </submittedName>
</protein>
<dbReference type="Proteomes" id="UP000032487">
    <property type="component" value="Unassembled WGS sequence"/>
</dbReference>
<organism evidence="2 3">
    <name type="scientific">Stutzerimonas stutzeri</name>
    <name type="common">Pseudomonas stutzeri</name>
    <dbReference type="NCBI Taxonomy" id="316"/>
    <lineage>
        <taxon>Bacteria</taxon>
        <taxon>Pseudomonadati</taxon>
        <taxon>Pseudomonadota</taxon>
        <taxon>Gammaproteobacteria</taxon>
        <taxon>Pseudomonadales</taxon>
        <taxon>Pseudomonadaceae</taxon>
        <taxon>Stutzerimonas</taxon>
    </lineage>
</organism>
<name>A0A0D9AJR7_STUST</name>
<keyword evidence="1" id="KW-0175">Coiled coil</keyword>
<reference evidence="2 3" key="1">
    <citation type="submission" date="2015-02" db="EMBL/GenBank/DDBJ databases">
        <title>Draft genome sequence of Pseudomonas stutzeri NT0128 isolated from wheat (Triticum turgidum) rhizosphere.</title>
        <authorList>
            <person name="Tovi N."/>
            <person name="Frenk S."/>
            <person name="Hadar Y."/>
            <person name="Minz D."/>
        </authorList>
    </citation>
    <scope>NUCLEOTIDE SEQUENCE [LARGE SCALE GENOMIC DNA]</scope>
    <source>
        <strain evidence="2 3">NT0128</strain>
    </source>
</reference>
<gene>
    <name evidence="2" type="ORF">UF78_13910</name>
</gene>
<sequence>MQDDDLEELALLLGSPSEAQMWKQHSRLVEAELCIVQTELSKARRDIRQLADLYQSAADELARLKVAHEALGKENNHLRVGFAQLNNKLKFAPIGQCTLNNPECTKQRLGFDREL</sequence>
<dbReference type="EMBL" id="JYHV01000025">
    <property type="protein sequence ID" value="KJH80929.1"/>
    <property type="molecule type" value="Genomic_DNA"/>
</dbReference>
<comment type="caution">
    <text evidence="2">The sequence shown here is derived from an EMBL/GenBank/DDBJ whole genome shotgun (WGS) entry which is preliminary data.</text>
</comment>
<dbReference type="PATRIC" id="fig|316.101.peg.89"/>
<accession>A0A0D9AJR7</accession>
<evidence type="ECO:0000313" key="3">
    <source>
        <dbReference type="Proteomes" id="UP000032487"/>
    </source>
</evidence>
<feature type="coiled-coil region" evidence="1">
    <location>
        <begin position="40"/>
        <end position="67"/>
    </location>
</feature>
<proteinExistence type="predicted"/>
<evidence type="ECO:0000256" key="1">
    <source>
        <dbReference type="SAM" id="Coils"/>
    </source>
</evidence>
<dbReference type="AlphaFoldDB" id="A0A0D9AJR7"/>